<feature type="transmembrane region" description="Helical" evidence="2">
    <location>
        <begin position="158"/>
        <end position="181"/>
    </location>
</feature>
<feature type="region of interest" description="Disordered" evidence="1">
    <location>
        <begin position="1"/>
        <end position="29"/>
    </location>
</feature>
<name>A0ABZ2PIH4_9NOCA</name>
<proteinExistence type="predicted"/>
<protein>
    <submittedName>
        <fullName evidence="3">Uncharacterized protein</fullName>
    </submittedName>
</protein>
<dbReference type="RefSeq" id="WP_338888971.1">
    <property type="nucleotide sequence ID" value="NZ_CP147846.1"/>
</dbReference>
<reference evidence="3 4" key="1">
    <citation type="submission" date="2024-03" db="EMBL/GenBank/DDBJ databases">
        <title>Natural products discovery in diverse microorganisms through a two-stage MS feature dereplication strategy.</title>
        <authorList>
            <person name="Zhang R."/>
        </authorList>
    </citation>
    <scope>NUCLEOTIDE SEQUENCE [LARGE SCALE GENOMIC DNA]</scope>
    <source>
        <strain evidence="3 4">18930</strain>
    </source>
</reference>
<evidence type="ECO:0000313" key="4">
    <source>
        <dbReference type="Proteomes" id="UP001432000"/>
    </source>
</evidence>
<evidence type="ECO:0000256" key="1">
    <source>
        <dbReference type="SAM" id="MobiDB-lite"/>
    </source>
</evidence>
<evidence type="ECO:0000256" key="2">
    <source>
        <dbReference type="SAM" id="Phobius"/>
    </source>
</evidence>
<feature type="transmembrane region" description="Helical" evidence="2">
    <location>
        <begin position="39"/>
        <end position="64"/>
    </location>
</feature>
<keyword evidence="2" id="KW-0472">Membrane</keyword>
<organism evidence="3 4">
    <name type="scientific">Rhodococcus sovatensis</name>
    <dbReference type="NCBI Taxonomy" id="1805840"/>
    <lineage>
        <taxon>Bacteria</taxon>
        <taxon>Bacillati</taxon>
        <taxon>Actinomycetota</taxon>
        <taxon>Actinomycetes</taxon>
        <taxon>Mycobacteriales</taxon>
        <taxon>Nocardiaceae</taxon>
        <taxon>Rhodococcus</taxon>
    </lineage>
</organism>
<sequence length="183" mass="18455">MTDPASHRRPDPAPRPQPERPEFAVRPLRPRDEPARPAVAFRVTLAAWAGVTLVVLGLAAVVALNYDAVRAALETTVSQDSSGATETAIADTVTVTVLGSAAVAVVLLLVAGVGLSLASARKSLAGSILLVAGLATTGACVLFWTFTADAGDLVAGVLRWGPLLGAGLAAVATVAAGAAMARR</sequence>
<dbReference type="EMBL" id="CP147846">
    <property type="protein sequence ID" value="WXG68637.1"/>
    <property type="molecule type" value="Genomic_DNA"/>
</dbReference>
<dbReference type="Proteomes" id="UP001432000">
    <property type="component" value="Chromosome"/>
</dbReference>
<evidence type="ECO:0000313" key="3">
    <source>
        <dbReference type="EMBL" id="WXG68637.1"/>
    </source>
</evidence>
<gene>
    <name evidence="3" type="ORF">WDS16_26185</name>
</gene>
<keyword evidence="4" id="KW-1185">Reference proteome</keyword>
<keyword evidence="2" id="KW-0812">Transmembrane</keyword>
<feature type="transmembrane region" description="Helical" evidence="2">
    <location>
        <begin position="124"/>
        <end position="146"/>
    </location>
</feature>
<keyword evidence="2" id="KW-1133">Transmembrane helix</keyword>
<feature type="transmembrane region" description="Helical" evidence="2">
    <location>
        <begin position="97"/>
        <end position="117"/>
    </location>
</feature>
<accession>A0ABZ2PIH4</accession>